<name>A0A0V0RWC6_9BILA</name>
<accession>A0A0V0RWC6</accession>
<dbReference type="InterPro" id="IPR000477">
    <property type="entry name" value="RT_dom"/>
</dbReference>
<comment type="caution">
    <text evidence="2">The sequence shown here is derived from an EMBL/GenBank/DDBJ whole genome shotgun (WGS) entry which is preliminary data.</text>
</comment>
<dbReference type="InterPro" id="IPR043502">
    <property type="entry name" value="DNA/RNA_pol_sf"/>
</dbReference>
<gene>
    <name evidence="2" type="ORF">T07_13602</name>
</gene>
<dbReference type="PANTHER" id="PTHR47331">
    <property type="entry name" value="PHD-TYPE DOMAIN-CONTAINING PROTEIN"/>
    <property type="match status" value="1"/>
</dbReference>
<dbReference type="Pfam" id="PF00078">
    <property type="entry name" value="RVT_1"/>
    <property type="match status" value="1"/>
</dbReference>
<feature type="domain" description="Reverse transcriptase" evidence="1">
    <location>
        <begin position="17"/>
        <end position="185"/>
    </location>
</feature>
<dbReference type="Gene3D" id="3.30.70.270">
    <property type="match status" value="1"/>
</dbReference>
<dbReference type="AlphaFoldDB" id="A0A0V0RWC6"/>
<dbReference type="STRING" id="6336.A0A0V0RWC6"/>
<dbReference type="InterPro" id="IPR043128">
    <property type="entry name" value="Rev_trsase/Diguanyl_cyclase"/>
</dbReference>
<sequence length="210" mass="24458">MTLHGTRWGYCENSVKSDYRTIARRPSIDCKPHNEQTCKIWYLPHHAVHKTVSNVSLNECLETDPNLQTDLVGVLLRFRQYHIAAQTDIEKMYLQVELRVEDCDACRFLWRNYLQDAPVRAYRFICMCFGLACFPYLAANVIKAHTKRNPEECDEVIKQALSNMYVDDLVMSCDEESEVAESICRVLIQQILFDLECSTFGYHRYKAIAT</sequence>
<dbReference type="OrthoDB" id="5920525at2759"/>
<evidence type="ECO:0000313" key="3">
    <source>
        <dbReference type="Proteomes" id="UP000054630"/>
    </source>
</evidence>
<dbReference type="Proteomes" id="UP000054630">
    <property type="component" value="Unassembled WGS sequence"/>
</dbReference>
<evidence type="ECO:0000313" key="2">
    <source>
        <dbReference type="EMBL" id="KRX18772.1"/>
    </source>
</evidence>
<keyword evidence="3" id="KW-1185">Reference proteome</keyword>
<dbReference type="Gene3D" id="3.10.10.10">
    <property type="entry name" value="HIV Type 1 Reverse Transcriptase, subunit A, domain 1"/>
    <property type="match status" value="1"/>
</dbReference>
<proteinExistence type="predicted"/>
<protein>
    <recommendedName>
        <fullName evidence="1">Reverse transcriptase domain-containing protein</fullName>
    </recommendedName>
</protein>
<reference evidence="2 3" key="1">
    <citation type="submission" date="2015-01" db="EMBL/GenBank/DDBJ databases">
        <title>Evolution of Trichinella species and genotypes.</title>
        <authorList>
            <person name="Korhonen P.K."/>
            <person name="Edoardo P."/>
            <person name="Giuseppe L.R."/>
            <person name="Gasser R.B."/>
        </authorList>
    </citation>
    <scope>NUCLEOTIDE SEQUENCE [LARGE SCALE GENOMIC DNA]</scope>
    <source>
        <strain evidence="2">ISS37</strain>
    </source>
</reference>
<dbReference type="SUPFAM" id="SSF56672">
    <property type="entry name" value="DNA/RNA polymerases"/>
    <property type="match status" value="1"/>
</dbReference>
<organism evidence="2 3">
    <name type="scientific">Trichinella nelsoni</name>
    <dbReference type="NCBI Taxonomy" id="6336"/>
    <lineage>
        <taxon>Eukaryota</taxon>
        <taxon>Metazoa</taxon>
        <taxon>Ecdysozoa</taxon>
        <taxon>Nematoda</taxon>
        <taxon>Enoplea</taxon>
        <taxon>Dorylaimia</taxon>
        <taxon>Trichinellida</taxon>
        <taxon>Trichinellidae</taxon>
        <taxon>Trichinella</taxon>
    </lineage>
</organism>
<evidence type="ECO:0000259" key="1">
    <source>
        <dbReference type="Pfam" id="PF00078"/>
    </source>
</evidence>
<dbReference type="EMBL" id="JYDL01000068">
    <property type="protein sequence ID" value="KRX18772.1"/>
    <property type="molecule type" value="Genomic_DNA"/>
</dbReference>